<feature type="transmembrane region" description="Helical" evidence="6">
    <location>
        <begin position="488"/>
        <end position="506"/>
    </location>
</feature>
<dbReference type="InterPro" id="IPR011701">
    <property type="entry name" value="MFS"/>
</dbReference>
<reference evidence="8 9" key="1">
    <citation type="journal article" date="2018" name="Nat. Ecol. Evol.">
        <title>Pezizomycetes genomes reveal the molecular basis of ectomycorrhizal truffle lifestyle.</title>
        <authorList>
            <person name="Murat C."/>
            <person name="Payen T."/>
            <person name="Noel B."/>
            <person name="Kuo A."/>
            <person name="Morin E."/>
            <person name="Chen J."/>
            <person name="Kohler A."/>
            <person name="Krizsan K."/>
            <person name="Balestrini R."/>
            <person name="Da Silva C."/>
            <person name="Montanini B."/>
            <person name="Hainaut M."/>
            <person name="Levati E."/>
            <person name="Barry K.W."/>
            <person name="Belfiori B."/>
            <person name="Cichocki N."/>
            <person name="Clum A."/>
            <person name="Dockter R.B."/>
            <person name="Fauchery L."/>
            <person name="Guy J."/>
            <person name="Iotti M."/>
            <person name="Le Tacon F."/>
            <person name="Lindquist E.A."/>
            <person name="Lipzen A."/>
            <person name="Malagnac F."/>
            <person name="Mello A."/>
            <person name="Molinier V."/>
            <person name="Miyauchi S."/>
            <person name="Poulain J."/>
            <person name="Riccioni C."/>
            <person name="Rubini A."/>
            <person name="Sitrit Y."/>
            <person name="Splivallo R."/>
            <person name="Traeger S."/>
            <person name="Wang M."/>
            <person name="Zifcakova L."/>
            <person name="Wipf D."/>
            <person name="Zambonelli A."/>
            <person name="Paolocci F."/>
            <person name="Nowrousian M."/>
            <person name="Ottonello S."/>
            <person name="Baldrian P."/>
            <person name="Spatafora J.W."/>
            <person name="Henrissat B."/>
            <person name="Nagy L.G."/>
            <person name="Aury J.M."/>
            <person name="Wincker P."/>
            <person name="Grigoriev I.V."/>
            <person name="Bonfante P."/>
            <person name="Martin F.M."/>
        </authorList>
    </citation>
    <scope>NUCLEOTIDE SEQUENCE [LARGE SCALE GENOMIC DNA]</scope>
    <source>
        <strain evidence="8 9">120613-1</strain>
    </source>
</reference>
<feature type="transmembrane region" description="Helical" evidence="6">
    <location>
        <begin position="145"/>
        <end position="167"/>
    </location>
</feature>
<dbReference type="PANTHER" id="PTHR23504">
    <property type="entry name" value="MAJOR FACILITATOR SUPERFAMILY DOMAIN-CONTAINING PROTEIN 10"/>
    <property type="match status" value="1"/>
</dbReference>
<feature type="transmembrane region" description="Helical" evidence="6">
    <location>
        <begin position="302"/>
        <end position="321"/>
    </location>
</feature>
<dbReference type="SUPFAM" id="SSF103473">
    <property type="entry name" value="MFS general substrate transporter"/>
    <property type="match status" value="1"/>
</dbReference>
<protein>
    <submittedName>
        <fullName evidence="8">MFS general substrate transporter</fullName>
    </submittedName>
</protein>
<dbReference type="PROSITE" id="PS50850">
    <property type="entry name" value="MFS"/>
    <property type="match status" value="1"/>
</dbReference>
<name>A0A3N4JZM2_9PEZI</name>
<dbReference type="AlphaFoldDB" id="A0A3N4JZM2"/>
<dbReference type="PANTHER" id="PTHR23504:SF15">
    <property type="entry name" value="MAJOR FACILITATOR SUPERFAMILY (MFS) PROFILE DOMAIN-CONTAINING PROTEIN"/>
    <property type="match status" value="1"/>
</dbReference>
<evidence type="ECO:0000256" key="3">
    <source>
        <dbReference type="ARBA" id="ARBA00022692"/>
    </source>
</evidence>
<evidence type="ECO:0000256" key="6">
    <source>
        <dbReference type="SAM" id="Phobius"/>
    </source>
</evidence>
<evidence type="ECO:0000256" key="4">
    <source>
        <dbReference type="ARBA" id="ARBA00022989"/>
    </source>
</evidence>
<feature type="transmembrane region" description="Helical" evidence="6">
    <location>
        <begin position="447"/>
        <end position="468"/>
    </location>
</feature>
<dbReference type="CDD" id="cd17330">
    <property type="entry name" value="MFS_SLC46_TetA_like"/>
    <property type="match status" value="1"/>
</dbReference>
<evidence type="ECO:0000313" key="8">
    <source>
        <dbReference type="EMBL" id="RPB03503.1"/>
    </source>
</evidence>
<keyword evidence="3 6" id="KW-0812">Transmembrane</keyword>
<feature type="domain" description="Major facilitator superfamily (MFS) profile" evidence="7">
    <location>
        <begin position="15"/>
        <end position="511"/>
    </location>
</feature>
<sequence>MATTVPRRKGFPTRQLFVLSLCRICEPISFCSIFPYIYYMIESFGTAKNANEIAVYAGMVTSAFAFAEFTTGMLWGRISDKFGRKPVLIMGLVGTMLSMLIFGFAKSFPIALFARAVGGALNGNIGVIQTTVAELVTEKEYQARAFAVMPFIWCLGSIIGPALGGLLAEPVKRYPAVFTPGGIFEEYPYLLPNLVSASILVVGIIIGTLFLEETHEILRQKPDIGVRAGRKIVKFFKGRSSSEGKFEGPKGYDSPLNEQDGRLLANGGGYSTFANPPVINTEEEQEEEETVRKRPAPTTKTFTRPVILQIVAYGILAYHTMGFEQLFPVFLSTPRSAEPPHHLFKFTGGFGLDTQSIGFILSAQGVVSMTIQFFLFPPIVEYFGTLSVYRFCMFLYPISYIIVPYLNFLPPSLSMAGVYTVLLIKIIFSVHAYPCNAILLTNSAPSLLVLGAINGIAASTASICRAFGPTITGLIYTQGLDWGMVGLAWWVNAGVCVLGGIQCLWMKGEDFDSNNKTGEIVTDEEVGRSVAVEVQVAHNTGLVAGEEHINEYAIVRKVADEEVANSFREELDMGGRREQN</sequence>
<keyword evidence="5 6" id="KW-0472">Membrane</keyword>
<keyword evidence="9" id="KW-1185">Reference proteome</keyword>
<feature type="transmembrane region" description="Helical" evidence="6">
    <location>
        <begin position="388"/>
        <end position="406"/>
    </location>
</feature>
<comment type="subcellular location">
    <subcellularLocation>
        <location evidence="1">Membrane</location>
        <topology evidence="1">Multi-pass membrane protein</topology>
    </subcellularLocation>
</comment>
<keyword evidence="4 6" id="KW-1133">Transmembrane helix</keyword>
<dbReference type="GO" id="GO:0016020">
    <property type="term" value="C:membrane"/>
    <property type="evidence" value="ECO:0007669"/>
    <property type="project" value="UniProtKB-SubCell"/>
</dbReference>
<feature type="transmembrane region" description="Helical" evidence="6">
    <location>
        <begin position="187"/>
        <end position="211"/>
    </location>
</feature>
<dbReference type="Pfam" id="PF07690">
    <property type="entry name" value="MFS_1"/>
    <property type="match status" value="1"/>
</dbReference>
<dbReference type="GO" id="GO:0022857">
    <property type="term" value="F:transmembrane transporter activity"/>
    <property type="evidence" value="ECO:0007669"/>
    <property type="project" value="InterPro"/>
</dbReference>
<evidence type="ECO:0000259" key="7">
    <source>
        <dbReference type="PROSITE" id="PS50850"/>
    </source>
</evidence>
<proteinExistence type="predicted"/>
<evidence type="ECO:0000256" key="1">
    <source>
        <dbReference type="ARBA" id="ARBA00004141"/>
    </source>
</evidence>
<dbReference type="InterPro" id="IPR036259">
    <property type="entry name" value="MFS_trans_sf"/>
</dbReference>
<feature type="transmembrane region" description="Helical" evidence="6">
    <location>
        <begin position="16"/>
        <end position="41"/>
    </location>
</feature>
<dbReference type="Gene3D" id="1.20.1250.20">
    <property type="entry name" value="MFS general substrate transporter like domains"/>
    <property type="match status" value="1"/>
</dbReference>
<evidence type="ECO:0000313" key="9">
    <source>
        <dbReference type="Proteomes" id="UP000276215"/>
    </source>
</evidence>
<keyword evidence="2" id="KW-0813">Transport</keyword>
<dbReference type="Proteomes" id="UP000276215">
    <property type="component" value="Unassembled WGS sequence"/>
</dbReference>
<evidence type="ECO:0000256" key="2">
    <source>
        <dbReference type="ARBA" id="ARBA00022448"/>
    </source>
</evidence>
<feature type="transmembrane region" description="Helical" evidence="6">
    <location>
        <begin position="87"/>
        <end position="105"/>
    </location>
</feature>
<accession>A0A3N4JZM2</accession>
<feature type="transmembrane region" description="Helical" evidence="6">
    <location>
        <begin position="418"/>
        <end position="440"/>
    </location>
</feature>
<dbReference type="OrthoDB" id="10262656at2759"/>
<dbReference type="InterPro" id="IPR020846">
    <property type="entry name" value="MFS_dom"/>
</dbReference>
<dbReference type="EMBL" id="ML120362">
    <property type="protein sequence ID" value="RPB03503.1"/>
    <property type="molecule type" value="Genomic_DNA"/>
</dbReference>
<feature type="transmembrane region" description="Helical" evidence="6">
    <location>
        <begin position="357"/>
        <end position="376"/>
    </location>
</feature>
<evidence type="ECO:0000256" key="5">
    <source>
        <dbReference type="ARBA" id="ARBA00023136"/>
    </source>
</evidence>
<gene>
    <name evidence="8" type="ORF">L873DRAFT_1669453</name>
</gene>
<organism evidence="8 9">
    <name type="scientific">Choiromyces venosus 120613-1</name>
    <dbReference type="NCBI Taxonomy" id="1336337"/>
    <lineage>
        <taxon>Eukaryota</taxon>
        <taxon>Fungi</taxon>
        <taxon>Dikarya</taxon>
        <taxon>Ascomycota</taxon>
        <taxon>Pezizomycotina</taxon>
        <taxon>Pezizomycetes</taxon>
        <taxon>Pezizales</taxon>
        <taxon>Tuberaceae</taxon>
        <taxon>Choiromyces</taxon>
    </lineage>
</organism>
<feature type="transmembrane region" description="Helical" evidence="6">
    <location>
        <begin position="111"/>
        <end position="133"/>
    </location>
</feature>
<feature type="transmembrane region" description="Helical" evidence="6">
    <location>
        <begin position="53"/>
        <end position="75"/>
    </location>
</feature>